<keyword evidence="2" id="KW-1185">Reference proteome</keyword>
<evidence type="ECO:0000313" key="1">
    <source>
        <dbReference type="EMBL" id="OMH84469.1"/>
    </source>
</evidence>
<dbReference type="AlphaFoldDB" id="A0A1R1PU85"/>
<dbReference type="EMBL" id="LSSK01000190">
    <property type="protein sequence ID" value="OMH84469.1"/>
    <property type="molecule type" value="Genomic_DNA"/>
</dbReference>
<proteinExistence type="predicted"/>
<name>A0A1R1PU85_ZANCU</name>
<protein>
    <submittedName>
        <fullName evidence="1">Uncharacterized protein</fullName>
    </submittedName>
</protein>
<sequence length="303" mass="33263">MSRETSPAFLAQKKERPTVPNGNTVLISSIENITPPIGEPNATATPAAADADNISRCLILLDLYLPNLLQITFPTQHPICTAGPSFPTLSIDATLSASPTDLITNVRNSMKPLIKNPAKILFISGNPEPAAYGAYSLTRIPLAIPKLVPNNTNIKNSINPPPIPPFARNTISLHSLKSSHPPSEFQFSQQQNFSFNHHPFEHTPFFMPLSHSVAIDIMAVFTPIAIPTKNTTIQTCAASYPINILPNIGLYRTVFFISSSLSSSFRFSLIQSTDINSLIYSFLHPPVYYFFSYLLSQTPRISP</sequence>
<organism evidence="1 2">
    <name type="scientific">Zancudomyces culisetae</name>
    <name type="common">Gut fungus</name>
    <name type="synonym">Smittium culisetae</name>
    <dbReference type="NCBI Taxonomy" id="1213189"/>
    <lineage>
        <taxon>Eukaryota</taxon>
        <taxon>Fungi</taxon>
        <taxon>Fungi incertae sedis</taxon>
        <taxon>Zoopagomycota</taxon>
        <taxon>Kickxellomycotina</taxon>
        <taxon>Harpellomycetes</taxon>
        <taxon>Harpellales</taxon>
        <taxon>Legeriomycetaceae</taxon>
        <taxon>Zancudomyces</taxon>
    </lineage>
</organism>
<evidence type="ECO:0000313" key="2">
    <source>
        <dbReference type="Proteomes" id="UP000188320"/>
    </source>
</evidence>
<reference evidence="2" key="1">
    <citation type="submission" date="2017-01" db="EMBL/GenBank/DDBJ databases">
        <authorList>
            <person name="Wang Y."/>
            <person name="White M."/>
            <person name="Kvist S."/>
            <person name="Moncalvo J.-M."/>
        </authorList>
    </citation>
    <scope>NUCLEOTIDE SEQUENCE [LARGE SCALE GENOMIC DNA]</scope>
    <source>
        <strain evidence="2">COL-18-3</strain>
    </source>
</reference>
<dbReference type="Proteomes" id="UP000188320">
    <property type="component" value="Unassembled WGS sequence"/>
</dbReference>
<accession>A0A1R1PU85</accession>
<gene>
    <name evidence="1" type="ORF">AX774_g1989</name>
</gene>
<comment type="caution">
    <text evidence="1">The sequence shown here is derived from an EMBL/GenBank/DDBJ whole genome shotgun (WGS) entry which is preliminary data.</text>
</comment>